<evidence type="ECO:0000313" key="2">
    <source>
        <dbReference type="EMBL" id="WOG94106.1"/>
    </source>
</evidence>
<reference evidence="2" key="1">
    <citation type="journal article" date="2016" name="Nat. Genet.">
        <title>A high-quality carrot genome assembly provides new insights into carotenoid accumulation and asterid genome evolution.</title>
        <authorList>
            <person name="Iorizzo M."/>
            <person name="Ellison S."/>
            <person name="Senalik D."/>
            <person name="Zeng P."/>
            <person name="Satapoomin P."/>
            <person name="Huang J."/>
            <person name="Bowman M."/>
            <person name="Iovene M."/>
            <person name="Sanseverino W."/>
            <person name="Cavagnaro P."/>
            <person name="Yildiz M."/>
            <person name="Macko-Podgorni A."/>
            <person name="Moranska E."/>
            <person name="Grzebelus E."/>
            <person name="Grzebelus D."/>
            <person name="Ashrafi H."/>
            <person name="Zheng Z."/>
            <person name="Cheng S."/>
            <person name="Spooner D."/>
            <person name="Van Deynze A."/>
            <person name="Simon P."/>
        </authorList>
    </citation>
    <scope>NUCLEOTIDE SEQUENCE</scope>
    <source>
        <tissue evidence="2">Leaf</tissue>
    </source>
</reference>
<protein>
    <submittedName>
        <fullName evidence="2">Uncharacterized protein</fullName>
    </submittedName>
</protein>
<proteinExistence type="predicted"/>
<gene>
    <name evidence="2" type="ORF">DCAR_0313399</name>
</gene>
<dbReference type="AlphaFoldDB" id="A0A166C016"/>
<evidence type="ECO:0000313" key="3">
    <source>
        <dbReference type="Proteomes" id="UP000077755"/>
    </source>
</evidence>
<evidence type="ECO:0000256" key="1">
    <source>
        <dbReference type="SAM" id="MobiDB-lite"/>
    </source>
</evidence>
<sequence>MSTADSLLADPLLSCSNLNIDGIHHEEGSTAEAENPQKTEYNRRRREEELGQKYIEEMHMRRLNQQRKEHIQQAWRYLTTKKEKEATRSYAAENVLQEAWRYLTKKKEKEPTRSYAAENVLETHVYEDRQGMEYIREVGDARSQMVYVPETVDGYKQGIEYIREAGDARSVSTVYVPETGDGYKQGIEYIREVEYLRSHDGYQNQQSFGHIQEKPESPPPSKGHITEETESPPPSKELQTYENENGQGIQNQQSIGHIQEKTESHSPSEVLQTYENEKEQGIHRIRAKLRSFRNYIKNVIQRMHPKRYMKGVGRKH</sequence>
<feature type="compositionally biased region" description="Basic and acidic residues" evidence="1">
    <location>
        <begin position="35"/>
        <end position="45"/>
    </location>
</feature>
<reference evidence="2" key="2">
    <citation type="submission" date="2022-03" db="EMBL/GenBank/DDBJ databases">
        <title>Draft title - Genomic analysis of global carrot germplasm unveils the trajectory of domestication and the origin of high carotenoid orange carrot.</title>
        <authorList>
            <person name="Iorizzo M."/>
            <person name="Ellison S."/>
            <person name="Senalik D."/>
            <person name="Macko-Podgorni A."/>
            <person name="Grzebelus D."/>
            <person name="Bostan H."/>
            <person name="Rolling W."/>
            <person name="Curaba J."/>
            <person name="Simon P."/>
        </authorList>
    </citation>
    <scope>NUCLEOTIDE SEQUENCE</scope>
    <source>
        <tissue evidence="2">Leaf</tissue>
    </source>
</reference>
<dbReference type="EMBL" id="CP093345">
    <property type="protein sequence ID" value="WOG94106.1"/>
    <property type="molecule type" value="Genomic_DNA"/>
</dbReference>
<keyword evidence="3" id="KW-1185">Reference proteome</keyword>
<name>A0A166C016_DAUCS</name>
<accession>A0A166C016</accession>
<dbReference type="Gramene" id="KZN03108">
    <property type="protein sequence ID" value="KZN03108"/>
    <property type="gene ID" value="DCAR_011864"/>
</dbReference>
<feature type="region of interest" description="Disordered" evidence="1">
    <location>
        <begin position="209"/>
        <end position="241"/>
    </location>
</feature>
<organism evidence="2 3">
    <name type="scientific">Daucus carota subsp. sativus</name>
    <name type="common">Carrot</name>
    <dbReference type="NCBI Taxonomy" id="79200"/>
    <lineage>
        <taxon>Eukaryota</taxon>
        <taxon>Viridiplantae</taxon>
        <taxon>Streptophyta</taxon>
        <taxon>Embryophyta</taxon>
        <taxon>Tracheophyta</taxon>
        <taxon>Spermatophyta</taxon>
        <taxon>Magnoliopsida</taxon>
        <taxon>eudicotyledons</taxon>
        <taxon>Gunneridae</taxon>
        <taxon>Pentapetalae</taxon>
        <taxon>asterids</taxon>
        <taxon>campanulids</taxon>
        <taxon>Apiales</taxon>
        <taxon>Apiaceae</taxon>
        <taxon>Apioideae</taxon>
        <taxon>Scandiceae</taxon>
        <taxon>Daucinae</taxon>
        <taxon>Daucus</taxon>
        <taxon>Daucus sect. Daucus</taxon>
    </lineage>
</organism>
<feature type="region of interest" description="Disordered" evidence="1">
    <location>
        <begin position="26"/>
        <end position="45"/>
    </location>
</feature>
<dbReference type="Proteomes" id="UP000077755">
    <property type="component" value="Chromosome 3"/>
</dbReference>